<sequence>MSKAWDEIASEIVQEVVKARGQAISGANGQAVEILMKKYLSDEAITQLLKTVAKAMEEAYNPQ</sequence>
<protein>
    <submittedName>
        <fullName evidence="1">Uncharacterized protein</fullName>
    </submittedName>
</protein>
<dbReference type="Proteomes" id="UP000196475">
    <property type="component" value="Unassembled WGS sequence"/>
</dbReference>
<accession>A0A1Y3PQS9</accession>
<evidence type="ECO:0000313" key="1">
    <source>
        <dbReference type="EMBL" id="OUM86659.1"/>
    </source>
</evidence>
<gene>
    <name evidence="1" type="ORF">BAA01_11685</name>
</gene>
<comment type="caution">
    <text evidence="1">The sequence shown here is derived from an EMBL/GenBank/DDBJ whole genome shotgun (WGS) entry which is preliminary data.</text>
</comment>
<dbReference type="AlphaFoldDB" id="A0A1Y3PQS9"/>
<reference evidence="2" key="1">
    <citation type="submission" date="2016-06" db="EMBL/GenBank/DDBJ databases">
        <authorList>
            <person name="Nascimento L."/>
            <person name="Pereira R.V."/>
            <person name="Martins L.F."/>
            <person name="Quaggio R.B."/>
            <person name="Silva A.M."/>
            <person name="Setubal J.C."/>
        </authorList>
    </citation>
    <scope>NUCLEOTIDE SEQUENCE [LARGE SCALE GENOMIC DNA]</scope>
</reference>
<proteinExistence type="predicted"/>
<evidence type="ECO:0000313" key="2">
    <source>
        <dbReference type="Proteomes" id="UP000196475"/>
    </source>
</evidence>
<organism evidence="1 2">
    <name type="scientific">Bacillus thermozeamaize</name>
    <dbReference type="NCBI Taxonomy" id="230954"/>
    <lineage>
        <taxon>Bacteria</taxon>
        <taxon>Bacillati</taxon>
        <taxon>Bacillota</taxon>
        <taxon>Bacilli</taxon>
        <taxon>Bacillales</taxon>
        <taxon>Bacillaceae</taxon>
        <taxon>Bacillus</taxon>
    </lineage>
</organism>
<dbReference type="EMBL" id="LZRT01000087">
    <property type="protein sequence ID" value="OUM86659.1"/>
    <property type="molecule type" value="Genomic_DNA"/>
</dbReference>
<name>A0A1Y3PQS9_9BACI</name>